<reference evidence="1 2" key="1">
    <citation type="submission" date="2019-06" db="EMBL/GenBank/DDBJ databases">
        <title>Sequencing the genomes of 1000 actinobacteria strains.</title>
        <authorList>
            <person name="Klenk H.-P."/>
        </authorList>
    </citation>
    <scope>NUCLEOTIDE SEQUENCE [LARGE SCALE GENOMIC DNA]</scope>
    <source>
        <strain evidence="1 2">DSM 102200</strain>
    </source>
</reference>
<gene>
    <name evidence="1" type="ORF">FB559_4237</name>
</gene>
<organism evidence="1 2">
    <name type="scientific">Actinoallomurus bryophytorum</name>
    <dbReference type="NCBI Taxonomy" id="1490222"/>
    <lineage>
        <taxon>Bacteria</taxon>
        <taxon>Bacillati</taxon>
        <taxon>Actinomycetota</taxon>
        <taxon>Actinomycetes</taxon>
        <taxon>Streptosporangiales</taxon>
        <taxon>Thermomonosporaceae</taxon>
        <taxon>Actinoallomurus</taxon>
    </lineage>
</organism>
<protein>
    <recommendedName>
        <fullName evidence="3">DUF2277 family protein</fullName>
    </recommendedName>
</protein>
<dbReference type="OrthoDB" id="2720376at2"/>
<dbReference type="AlphaFoldDB" id="A0A543CNS0"/>
<dbReference type="EMBL" id="VFOZ01000001">
    <property type="protein sequence ID" value="TQL98610.1"/>
    <property type="molecule type" value="Genomic_DNA"/>
</dbReference>
<dbReference type="RefSeq" id="WP_141957187.1">
    <property type="nucleotide sequence ID" value="NZ_VFOZ01000001.1"/>
</dbReference>
<keyword evidence="2" id="KW-1185">Reference proteome</keyword>
<name>A0A543CNS0_9ACTN</name>
<evidence type="ECO:0008006" key="3">
    <source>
        <dbReference type="Google" id="ProtNLM"/>
    </source>
</evidence>
<proteinExistence type="predicted"/>
<sequence>MCRSIKTLRPLATDEAAEAITDEDVHAAALQYVRKVSGFRKPAAHNEAVFDRAVDAVTQATAELLAHLEVRGARARS</sequence>
<dbReference type="InterPro" id="IPR018735">
    <property type="entry name" value="DUF2277"/>
</dbReference>
<evidence type="ECO:0000313" key="2">
    <source>
        <dbReference type="Proteomes" id="UP000316096"/>
    </source>
</evidence>
<comment type="caution">
    <text evidence="1">The sequence shown here is derived from an EMBL/GenBank/DDBJ whole genome shotgun (WGS) entry which is preliminary data.</text>
</comment>
<evidence type="ECO:0000313" key="1">
    <source>
        <dbReference type="EMBL" id="TQL98610.1"/>
    </source>
</evidence>
<accession>A0A543CNS0</accession>
<dbReference type="Proteomes" id="UP000316096">
    <property type="component" value="Unassembled WGS sequence"/>
</dbReference>
<dbReference type="Pfam" id="PF10041">
    <property type="entry name" value="DUF2277"/>
    <property type="match status" value="1"/>
</dbReference>